<reference evidence="2" key="1">
    <citation type="submission" date="2018-06" db="EMBL/GenBank/DDBJ databases">
        <authorList>
            <person name="Martinez Ocampo F."/>
            <person name="Quiroz Castaneda R.E."/>
            <person name="Rojas Lopez X."/>
        </authorList>
    </citation>
    <scope>NUCLEOTIDE SEQUENCE [LARGE SCALE GENOMIC DNA]</scope>
    <source>
        <strain evidence="2">INIFAP02</strain>
    </source>
</reference>
<dbReference type="AlphaFoldDB" id="A0A328PQI3"/>
<sequence length="166" mass="18553">MQIKAFGIFASFCSVAVTPYTLFKSLSKSQDTSAPSNSISLVGEDESELKKLDNFFVTYCRKVRDTVIVCKNREGFPWPEFYFVDKTEGSEKPQKIQSFIFQVVDKVPVLEFELERGQRKKIDGLPTGLGLELFEKISLEPDSDCILLDNAAEGGACKSPIPLLVK</sequence>
<gene>
    <name evidence="1" type="ORF">DNK47_01455</name>
</gene>
<name>A0A328PQI3_9MOLU</name>
<protein>
    <submittedName>
        <fullName evidence="1">Uncharacterized protein</fullName>
    </submittedName>
</protein>
<dbReference type="Proteomes" id="UP000249762">
    <property type="component" value="Unassembled WGS sequence"/>
</dbReference>
<proteinExistence type="predicted"/>
<evidence type="ECO:0000313" key="2">
    <source>
        <dbReference type="Proteomes" id="UP000249762"/>
    </source>
</evidence>
<accession>A0A328PQI3</accession>
<evidence type="ECO:0000313" key="1">
    <source>
        <dbReference type="EMBL" id="RAO95138.1"/>
    </source>
</evidence>
<dbReference type="EMBL" id="QKVO01000003">
    <property type="protein sequence ID" value="RAO95138.1"/>
    <property type="molecule type" value="Genomic_DNA"/>
</dbReference>
<keyword evidence="2" id="KW-1185">Reference proteome</keyword>
<dbReference type="OrthoDB" id="9867260at2"/>
<dbReference type="RefSeq" id="WP_112665285.1">
    <property type="nucleotide sequence ID" value="NZ_QKVO01000003.1"/>
</dbReference>
<organism evidence="1 2">
    <name type="scientific">Mycoplasma wenyonii</name>
    <dbReference type="NCBI Taxonomy" id="65123"/>
    <lineage>
        <taxon>Bacteria</taxon>
        <taxon>Bacillati</taxon>
        <taxon>Mycoplasmatota</taxon>
        <taxon>Mollicutes</taxon>
        <taxon>Mycoplasmataceae</taxon>
        <taxon>Mycoplasma</taxon>
    </lineage>
</organism>
<comment type="caution">
    <text evidence="1">The sequence shown here is derived from an EMBL/GenBank/DDBJ whole genome shotgun (WGS) entry which is preliminary data.</text>
</comment>